<organism evidence="3">
    <name type="scientific">Onchocerca flexuosa</name>
    <dbReference type="NCBI Taxonomy" id="387005"/>
    <lineage>
        <taxon>Eukaryota</taxon>
        <taxon>Metazoa</taxon>
        <taxon>Ecdysozoa</taxon>
        <taxon>Nematoda</taxon>
        <taxon>Chromadorea</taxon>
        <taxon>Rhabditida</taxon>
        <taxon>Spirurina</taxon>
        <taxon>Spiruromorpha</taxon>
        <taxon>Filarioidea</taxon>
        <taxon>Onchocercidae</taxon>
        <taxon>Onchocerca</taxon>
    </lineage>
</organism>
<gene>
    <name evidence="1" type="ORF">OFLC_LOCUS13546</name>
</gene>
<protein>
    <submittedName>
        <fullName evidence="3">Hsp20/alpha crystallin family protein</fullName>
    </submittedName>
</protein>
<proteinExistence type="predicted"/>
<dbReference type="EMBL" id="UZAJ01040259">
    <property type="protein sequence ID" value="VDP14039.1"/>
    <property type="molecule type" value="Genomic_DNA"/>
</dbReference>
<dbReference type="AlphaFoldDB" id="A0A183I1D4"/>
<keyword evidence="2" id="KW-1185">Reference proteome</keyword>
<accession>A0A183I1D4</accession>
<reference evidence="3" key="1">
    <citation type="submission" date="2016-06" db="UniProtKB">
        <authorList>
            <consortium name="WormBaseParasite"/>
        </authorList>
    </citation>
    <scope>IDENTIFICATION</scope>
</reference>
<name>A0A183I1D4_9BILA</name>
<dbReference type="STRING" id="387005.A0A183I1D4"/>
<evidence type="ECO:0000313" key="2">
    <source>
        <dbReference type="Proteomes" id="UP000267606"/>
    </source>
</evidence>
<evidence type="ECO:0000313" key="3">
    <source>
        <dbReference type="WBParaSite" id="OFLC_0001354701-mRNA-1"/>
    </source>
</evidence>
<dbReference type="WBParaSite" id="OFLC_0001354701-mRNA-1">
    <property type="protein sequence ID" value="OFLC_0001354701-mRNA-1"/>
    <property type="gene ID" value="OFLC_0001354701"/>
</dbReference>
<evidence type="ECO:0000313" key="1">
    <source>
        <dbReference type="EMBL" id="VDP14039.1"/>
    </source>
</evidence>
<sequence>MTKATKIDDTSVIAHCKEEKSWLHVHHDEDSFPNYFENSSGLDEFGNVEFNDIQFQYDFRLHRKSIQMRLIS</sequence>
<dbReference type="Proteomes" id="UP000267606">
    <property type="component" value="Unassembled WGS sequence"/>
</dbReference>
<reference evidence="1 2" key="2">
    <citation type="submission" date="2018-11" db="EMBL/GenBank/DDBJ databases">
        <authorList>
            <consortium name="Pathogen Informatics"/>
        </authorList>
    </citation>
    <scope>NUCLEOTIDE SEQUENCE [LARGE SCALE GENOMIC DNA]</scope>
</reference>